<feature type="domain" description="NIPSNAP" evidence="1">
    <location>
        <begin position="5"/>
        <end position="79"/>
    </location>
</feature>
<organism evidence="2 3">
    <name type="scientific">Undibacterium pigrum</name>
    <dbReference type="NCBI Taxonomy" id="401470"/>
    <lineage>
        <taxon>Bacteria</taxon>
        <taxon>Pseudomonadati</taxon>
        <taxon>Pseudomonadota</taxon>
        <taxon>Betaproteobacteria</taxon>
        <taxon>Burkholderiales</taxon>
        <taxon>Oxalobacteraceae</taxon>
        <taxon>Undibacterium</taxon>
    </lineage>
</organism>
<proteinExistence type="predicted"/>
<dbReference type="InterPro" id="IPR012577">
    <property type="entry name" value="NIPSNAP"/>
</dbReference>
<sequence length="113" mass="12946">MTRLVEIRTYRLKPGVAEAFHHAVHTLAVPMLKSRNMDVVAYGHSDHEEATYYLVRSYASRAALEAEQDAFYGSSEWKNGPRAELVDRIETYMNTLVWLSEEGIASMRELNQP</sequence>
<accession>A0A318J9R8</accession>
<keyword evidence="3" id="KW-1185">Reference proteome</keyword>
<dbReference type="InterPro" id="IPR011008">
    <property type="entry name" value="Dimeric_a/b-barrel"/>
</dbReference>
<evidence type="ECO:0000259" key="1">
    <source>
        <dbReference type="Pfam" id="PF07978"/>
    </source>
</evidence>
<protein>
    <submittedName>
        <fullName evidence="2">NIPSNAP protein</fullName>
    </submittedName>
</protein>
<dbReference type="SUPFAM" id="SSF54909">
    <property type="entry name" value="Dimeric alpha+beta barrel"/>
    <property type="match status" value="1"/>
</dbReference>
<dbReference type="Proteomes" id="UP000247792">
    <property type="component" value="Unassembled WGS sequence"/>
</dbReference>
<dbReference type="EMBL" id="QJKB01000004">
    <property type="protein sequence ID" value="PXX43320.1"/>
    <property type="molecule type" value="Genomic_DNA"/>
</dbReference>
<name>A0A318J9R8_9BURK</name>
<gene>
    <name evidence="2" type="ORF">DFR42_104321</name>
</gene>
<dbReference type="AlphaFoldDB" id="A0A318J9R8"/>
<dbReference type="RefSeq" id="WP_110255846.1">
    <property type="nucleotide sequence ID" value="NZ_QJKB01000004.1"/>
</dbReference>
<dbReference type="Pfam" id="PF07978">
    <property type="entry name" value="NIPSNAP"/>
    <property type="match status" value="1"/>
</dbReference>
<dbReference type="Gene3D" id="3.30.70.100">
    <property type="match status" value="1"/>
</dbReference>
<comment type="caution">
    <text evidence="2">The sequence shown here is derived from an EMBL/GenBank/DDBJ whole genome shotgun (WGS) entry which is preliminary data.</text>
</comment>
<dbReference type="OrthoDB" id="9809695at2"/>
<evidence type="ECO:0000313" key="3">
    <source>
        <dbReference type="Proteomes" id="UP000247792"/>
    </source>
</evidence>
<reference evidence="2 3" key="1">
    <citation type="submission" date="2018-05" db="EMBL/GenBank/DDBJ databases">
        <title>Genomic Encyclopedia of Type Strains, Phase IV (KMG-IV): sequencing the most valuable type-strain genomes for metagenomic binning, comparative biology and taxonomic classification.</title>
        <authorList>
            <person name="Goeker M."/>
        </authorList>
    </citation>
    <scope>NUCLEOTIDE SEQUENCE [LARGE SCALE GENOMIC DNA]</scope>
    <source>
        <strain evidence="2 3">DSM 19792</strain>
    </source>
</reference>
<evidence type="ECO:0000313" key="2">
    <source>
        <dbReference type="EMBL" id="PXX43320.1"/>
    </source>
</evidence>